<evidence type="ECO:0000313" key="6">
    <source>
        <dbReference type="Proteomes" id="UP000663829"/>
    </source>
</evidence>
<evidence type="ECO:0000313" key="3">
    <source>
        <dbReference type="EMBL" id="CAF1116829.1"/>
    </source>
</evidence>
<dbReference type="EMBL" id="CAJOBC010001050">
    <property type="protein sequence ID" value="CAF3651266.1"/>
    <property type="molecule type" value="Genomic_DNA"/>
</dbReference>
<dbReference type="Proteomes" id="UP000677228">
    <property type="component" value="Unassembled WGS sequence"/>
</dbReference>
<dbReference type="Pfam" id="PF01275">
    <property type="entry name" value="Myelin_PLP"/>
    <property type="match status" value="1"/>
</dbReference>
<dbReference type="OrthoDB" id="9993736at2759"/>
<evidence type="ECO:0000313" key="5">
    <source>
        <dbReference type="EMBL" id="CAF3887844.1"/>
    </source>
</evidence>
<evidence type="ECO:0000313" key="2">
    <source>
        <dbReference type="EMBL" id="CAF0863707.1"/>
    </source>
</evidence>
<protein>
    <submittedName>
        <fullName evidence="2">Uncharacterized protein</fullName>
    </submittedName>
</protein>
<evidence type="ECO:0000313" key="4">
    <source>
        <dbReference type="EMBL" id="CAF3651266.1"/>
    </source>
</evidence>
<organism evidence="2 6">
    <name type="scientific">Didymodactylos carnosus</name>
    <dbReference type="NCBI Taxonomy" id="1234261"/>
    <lineage>
        <taxon>Eukaryota</taxon>
        <taxon>Metazoa</taxon>
        <taxon>Spiralia</taxon>
        <taxon>Gnathifera</taxon>
        <taxon>Rotifera</taxon>
        <taxon>Eurotatoria</taxon>
        <taxon>Bdelloidea</taxon>
        <taxon>Philodinida</taxon>
        <taxon>Philodinidae</taxon>
        <taxon>Didymodactylos</taxon>
    </lineage>
</organism>
<dbReference type="InterPro" id="IPR001614">
    <property type="entry name" value="Myelin_PLP"/>
</dbReference>
<name>A0A813XDF6_9BILA</name>
<keyword evidence="1" id="KW-1133">Transmembrane helix</keyword>
<dbReference type="EMBL" id="CAJOBA010015478">
    <property type="protein sequence ID" value="CAF3887844.1"/>
    <property type="molecule type" value="Genomic_DNA"/>
</dbReference>
<proteinExistence type="predicted"/>
<dbReference type="Proteomes" id="UP000663829">
    <property type="component" value="Unassembled WGS sequence"/>
</dbReference>
<evidence type="ECO:0000256" key="1">
    <source>
        <dbReference type="SAM" id="Phobius"/>
    </source>
</evidence>
<dbReference type="GO" id="GO:0016020">
    <property type="term" value="C:membrane"/>
    <property type="evidence" value="ECO:0007669"/>
    <property type="project" value="InterPro"/>
</dbReference>
<dbReference type="AlphaFoldDB" id="A0A813XDF6"/>
<sequence length="204" mass="23178">MFYKTPFPSLFSYLLLMIGSAIFTMTTVYSMHKMGQSDKWGCKKCLLFGRIAVGCGVAFTCVLGLFAVLLATMLSGKTRKKYFWGHKKNVCARLLNGFFLFIIFLTTLGWLLITCVSIIPLYALLYNDFIVCRKEAKSTNFLNLLNEVSHEIHKADKHKSFTIADLCTPIFLMISMGANHAHIINDQVRYEVTQNGEDIEETKM</sequence>
<keyword evidence="1" id="KW-0812">Transmembrane</keyword>
<gene>
    <name evidence="2" type="ORF">GPM918_LOCUS6723</name>
    <name evidence="3" type="ORF">OVA965_LOCUS19993</name>
    <name evidence="4" type="ORF">SRO942_LOCUS6723</name>
    <name evidence="5" type="ORF">TMI583_LOCUS20240</name>
</gene>
<keyword evidence="6" id="KW-1185">Reference proteome</keyword>
<dbReference type="Proteomes" id="UP000681722">
    <property type="component" value="Unassembled WGS sequence"/>
</dbReference>
<accession>A0A813XDF6</accession>
<feature type="transmembrane region" description="Helical" evidence="1">
    <location>
        <begin position="94"/>
        <end position="125"/>
    </location>
</feature>
<keyword evidence="1" id="KW-0472">Membrane</keyword>
<feature type="transmembrane region" description="Helical" evidence="1">
    <location>
        <begin position="12"/>
        <end position="31"/>
    </location>
</feature>
<reference evidence="2" key="1">
    <citation type="submission" date="2021-02" db="EMBL/GenBank/DDBJ databases">
        <authorList>
            <person name="Nowell W R."/>
        </authorList>
    </citation>
    <scope>NUCLEOTIDE SEQUENCE</scope>
</reference>
<dbReference type="EMBL" id="CAJNOK010010476">
    <property type="protein sequence ID" value="CAF1116829.1"/>
    <property type="molecule type" value="Genomic_DNA"/>
</dbReference>
<dbReference type="Proteomes" id="UP000682733">
    <property type="component" value="Unassembled WGS sequence"/>
</dbReference>
<dbReference type="EMBL" id="CAJNOQ010001050">
    <property type="protein sequence ID" value="CAF0863707.1"/>
    <property type="molecule type" value="Genomic_DNA"/>
</dbReference>
<feature type="transmembrane region" description="Helical" evidence="1">
    <location>
        <begin position="51"/>
        <end position="74"/>
    </location>
</feature>
<comment type="caution">
    <text evidence="2">The sequence shown here is derived from an EMBL/GenBank/DDBJ whole genome shotgun (WGS) entry which is preliminary data.</text>
</comment>